<evidence type="ECO:0000256" key="1">
    <source>
        <dbReference type="ARBA" id="ARBA00022723"/>
    </source>
</evidence>
<gene>
    <name evidence="4" type="ORF">JJB07_07355</name>
</gene>
<name>A0ABS1J860_9BACL</name>
<sequence length="376" mass="41020">MAMKWTDYFQDRLEQVLDELKTYVEFETPTHDKAAVDRLGALIAERFTALGCTLTVHEQPIYGNQLRLEYGEGEEQILVLGHFDTVKNVGTLAAEPWRIEDGRAYGPGTYDMKSGIVFSYFALQAILENHLPLNKKLVFLWNTDEEIGSVSSKEIIQAEARKSALALVIEPSFGDGLLKTSRKGGGEFRLRAYGRAAHAGNDHQKGVNAIEELAHHILAIQSWTNYELGTTLSVGTISGGTTSNVVPEFAEVEIDVRVQQASEAEVVTRKMYELKPVLDGARLEVEGGVSKHPMERTAGTERLYRVAQEQAELEGFTLGEIGVGGTSDGNIAASAGCTVLDGLGPVGDGAHASHEHILVEAIPRNIALLVRMFTSL</sequence>
<protein>
    <submittedName>
        <fullName evidence="4">M20 family metallopeptidase</fullName>
    </submittedName>
</protein>
<dbReference type="Pfam" id="PF07687">
    <property type="entry name" value="M20_dimer"/>
    <property type="match status" value="1"/>
</dbReference>
<dbReference type="EMBL" id="JAEQNB010000002">
    <property type="protein sequence ID" value="MBL0386461.1"/>
    <property type="molecule type" value="Genomic_DNA"/>
</dbReference>
<dbReference type="Gene3D" id="3.40.630.10">
    <property type="entry name" value="Zn peptidases"/>
    <property type="match status" value="1"/>
</dbReference>
<keyword evidence="1" id="KW-0479">Metal-binding</keyword>
<evidence type="ECO:0000259" key="3">
    <source>
        <dbReference type="Pfam" id="PF07687"/>
    </source>
</evidence>
<keyword evidence="2" id="KW-0378">Hydrolase</keyword>
<accession>A0ABS1J860</accession>
<organism evidence="4 5">
    <name type="scientific">Tumebacillus amylolyticus</name>
    <dbReference type="NCBI Taxonomy" id="2801339"/>
    <lineage>
        <taxon>Bacteria</taxon>
        <taxon>Bacillati</taxon>
        <taxon>Bacillota</taxon>
        <taxon>Bacilli</taxon>
        <taxon>Bacillales</taxon>
        <taxon>Alicyclobacillaceae</taxon>
        <taxon>Tumebacillus</taxon>
    </lineage>
</organism>
<dbReference type="PIRSF" id="PIRSF037238">
    <property type="entry name" value="Carboxypeptidase_G2"/>
    <property type="match status" value="1"/>
</dbReference>
<dbReference type="Gene3D" id="3.30.70.360">
    <property type="match status" value="1"/>
</dbReference>
<dbReference type="PANTHER" id="PTHR43808">
    <property type="entry name" value="ACETYLORNITHINE DEACETYLASE"/>
    <property type="match status" value="1"/>
</dbReference>
<comment type="caution">
    <text evidence="4">The sequence shown here is derived from an EMBL/GenBank/DDBJ whole genome shotgun (WGS) entry which is preliminary data.</text>
</comment>
<evidence type="ECO:0000256" key="2">
    <source>
        <dbReference type="ARBA" id="ARBA00022801"/>
    </source>
</evidence>
<dbReference type="SUPFAM" id="SSF55031">
    <property type="entry name" value="Bacterial exopeptidase dimerisation domain"/>
    <property type="match status" value="1"/>
</dbReference>
<evidence type="ECO:0000313" key="4">
    <source>
        <dbReference type="EMBL" id="MBL0386461.1"/>
    </source>
</evidence>
<dbReference type="SUPFAM" id="SSF53187">
    <property type="entry name" value="Zn-dependent exopeptidases"/>
    <property type="match status" value="1"/>
</dbReference>
<feature type="domain" description="Peptidase M20 dimerisation" evidence="3">
    <location>
        <begin position="181"/>
        <end position="271"/>
    </location>
</feature>
<proteinExistence type="predicted"/>
<keyword evidence="5" id="KW-1185">Reference proteome</keyword>
<evidence type="ECO:0000313" key="5">
    <source>
        <dbReference type="Proteomes" id="UP000602284"/>
    </source>
</evidence>
<dbReference type="Pfam" id="PF01546">
    <property type="entry name" value="Peptidase_M20"/>
    <property type="match status" value="1"/>
</dbReference>
<dbReference type="InterPro" id="IPR036264">
    <property type="entry name" value="Bact_exopeptidase_dim_dom"/>
</dbReference>
<dbReference type="InterPro" id="IPR002933">
    <property type="entry name" value="Peptidase_M20"/>
</dbReference>
<dbReference type="InterPro" id="IPR017150">
    <property type="entry name" value="Pept_M20_glutamate_carboxypep"/>
</dbReference>
<dbReference type="CDD" id="cd03885">
    <property type="entry name" value="M20_CPDG2"/>
    <property type="match status" value="1"/>
</dbReference>
<reference evidence="4 5" key="1">
    <citation type="submission" date="2021-01" db="EMBL/GenBank/DDBJ databases">
        <title>Tumebacillus sp. strain ITR2 16S ribosomal RNA gene Genome sequencing and assembly.</title>
        <authorList>
            <person name="Kang M."/>
        </authorList>
    </citation>
    <scope>NUCLEOTIDE SEQUENCE [LARGE SCALE GENOMIC DNA]</scope>
    <source>
        <strain evidence="4 5">ITR2</strain>
    </source>
</reference>
<dbReference type="PANTHER" id="PTHR43808:SF9">
    <property type="entry name" value="BLL0789 PROTEIN"/>
    <property type="match status" value="1"/>
</dbReference>
<dbReference type="Proteomes" id="UP000602284">
    <property type="component" value="Unassembled WGS sequence"/>
</dbReference>
<dbReference type="InterPro" id="IPR011650">
    <property type="entry name" value="Peptidase_M20_dimer"/>
</dbReference>
<dbReference type="InterPro" id="IPR050072">
    <property type="entry name" value="Peptidase_M20A"/>
</dbReference>